<feature type="non-terminal residue" evidence="2">
    <location>
        <position position="1"/>
    </location>
</feature>
<keyword evidence="3" id="KW-1185">Reference proteome</keyword>
<feature type="compositionally biased region" description="Low complexity" evidence="1">
    <location>
        <begin position="68"/>
        <end position="81"/>
    </location>
</feature>
<gene>
    <name evidence="2" type="ORF">P7K49_009560</name>
</gene>
<feature type="non-terminal residue" evidence="2">
    <location>
        <position position="107"/>
    </location>
</feature>
<protein>
    <submittedName>
        <fullName evidence="2">Uncharacterized protein</fullName>
    </submittedName>
</protein>
<reference evidence="2 3" key="1">
    <citation type="submission" date="2023-05" db="EMBL/GenBank/DDBJ databases">
        <title>B98-5 Cell Line De Novo Hybrid Assembly: An Optical Mapping Approach.</title>
        <authorList>
            <person name="Kananen K."/>
            <person name="Auerbach J.A."/>
            <person name="Kautto E."/>
            <person name="Blachly J.S."/>
        </authorList>
    </citation>
    <scope>NUCLEOTIDE SEQUENCE [LARGE SCALE GENOMIC DNA]</scope>
    <source>
        <strain evidence="2">B95-8</strain>
        <tissue evidence="2">Cell line</tissue>
    </source>
</reference>
<feature type="region of interest" description="Disordered" evidence="1">
    <location>
        <begin position="38"/>
        <end position="107"/>
    </location>
</feature>
<comment type="caution">
    <text evidence="2">The sequence shown here is derived from an EMBL/GenBank/DDBJ whole genome shotgun (WGS) entry which is preliminary data.</text>
</comment>
<dbReference type="Proteomes" id="UP001266305">
    <property type="component" value="Unassembled WGS sequence"/>
</dbReference>
<name>A0ABQ9VKB2_SAGOE</name>
<organism evidence="2 3">
    <name type="scientific">Saguinus oedipus</name>
    <name type="common">Cotton-top tamarin</name>
    <name type="synonym">Oedipomidas oedipus</name>
    <dbReference type="NCBI Taxonomy" id="9490"/>
    <lineage>
        <taxon>Eukaryota</taxon>
        <taxon>Metazoa</taxon>
        <taxon>Chordata</taxon>
        <taxon>Craniata</taxon>
        <taxon>Vertebrata</taxon>
        <taxon>Euteleostomi</taxon>
        <taxon>Mammalia</taxon>
        <taxon>Eutheria</taxon>
        <taxon>Euarchontoglires</taxon>
        <taxon>Primates</taxon>
        <taxon>Haplorrhini</taxon>
        <taxon>Platyrrhini</taxon>
        <taxon>Cebidae</taxon>
        <taxon>Callitrichinae</taxon>
        <taxon>Saguinus</taxon>
    </lineage>
</organism>
<sequence>EAPSDFKFPSSPPLAIPPRLCCDLSGCGGGAPGWGRGEGWASATRGVGTAPAPPTPAAPSGLRRSLTAAAPGSAAVARVDAPSAPRRTGPAPWRAGERAAAPGRHRG</sequence>
<evidence type="ECO:0000313" key="2">
    <source>
        <dbReference type="EMBL" id="KAK2109814.1"/>
    </source>
</evidence>
<dbReference type="EMBL" id="JASSZA010000005">
    <property type="protein sequence ID" value="KAK2109814.1"/>
    <property type="molecule type" value="Genomic_DNA"/>
</dbReference>
<evidence type="ECO:0000256" key="1">
    <source>
        <dbReference type="SAM" id="MobiDB-lite"/>
    </source>
</evidence>
<evidence type="ECO:0000313" key="3">
    <source>
        <dbReference type="Proteomes" id="UP001266305"/>
    </source>
</evidence>
<accession>A0ABQ9VKB2</accession>
<proteinExistence type="predicted"/>